<dbReference type="AlphaFoldDB" id="A0A1E4TZL5"/>
<dbReference type="Proteomes" id="UP000094236">
    <property type="component" value="Unassembled WGS sequence"/>
</dbReference>
<accession>A0A1E4TZL5</accession>
<proteinExistence type="predicted"/>
<organism evidence="1 2">
    <name type="scientific">Pachysolen tannophilus NRRL Y-2460</name>
    <dbReference type="NCBI Taxonomy" id="669874"/>
    <lineage>
        <taxon>Eukaryota</taxon>
        <taxon>Fungi</taxon>
        <taxon>Dikarya</taxon>
        <taxon>Ascomycota</taxon>
        <taxon>Saccharomycotina</taxon>
        <taxon>Pichiomycetes</taxon>
        <taxon>Pachysolenaceae</taxon>
        <taxon>Pachysolen</taxon>
    </lineage>
</organism>
<evidence type="ECO:0000313" key="1">
    <source>
        <dbReference type="EMBL" id="ODV97177.1"/>
    </source>
</evidence>
<evidence type="ECO:0000313" key="2">
    <source>
        <dbReference type="Proteomes" id="UP000094236"/>
    </source>
</evidence>
<reference evidence="2" key="1">
    <citation type="submission" date="2016-05" db="EMBL/GenBank/DDBJ databases">
        <title>Comparative genomics of biotechnologically important yeasts.</title>
        <authorList>
            <consortium name="DOE Joint Genome Institute"/>
            <person name="Riley R."/>
            <person name="Haridas S."/>
            <person name="Wolfe K.H."/>
            <person name="Lopes M.R."/>
            <person name="Hittinger C.T."/>
            <person name="Goker M."/>
            <person name="Salamov A."/>
            <person name="Wisecaver J."/>
            <person name="Long T.M."/>
            <person name="Aerts A.L."/>
            <person name="Barry K."/>
            <person name="Choi C."/>
            <person name="Clum A."/>
            <person name="Coughlan A.Y."/>
            <person name="Deshpande S."/>
            <person name="Douglass A.P."/>
            <person name="Hanson S.J."/>
            <person name="Klenk H.-P."/>
            <person name="Labutti K."/>
            <person name="Lapidus A."/>
            <person name="Lindquist E."/>
            <person name="Lipzen A."/>
            <person name="Meier-Kolthoff J.P."/>
            <person name="Ohm R.A."/>
            <person name="Otillar R.P."/>
            <person name="Pangilinan J."/>
            <person name="Peng Y."/>
            <person name="Rokas A."/>
            <person name="Rosa C.A."/>
            <person name="Scheuner C."/>
            <person name="Sibirny A.A."/>
            <person name="Slot J.C."/>
            <person name="Stielow J.B."/>
            <person name="Sun H."/>
            <person name="Kurtzman C.P."/>
            <person name="Blackwell M."/>
            <person name="Grigoriev I.V."/>
            <person name="Jeffries T.W."/>
        </authorList>
    </citation>
    <scope>NUCLEOTIDE SEQUENCE [LARGE SCALE GENOMIC DNA]</scope>
    <source>
        <strain evidence="2">NRRL Y-2460</strain>
    </source>
</reference>
<sequence>MVFYYQRSTKLPPSSRLTEKIHLSSQSPLIPGAAKNLTQFSNSCSCENLLSKQSVTPL</sequence>
<dbReference type="EMBL" id="KV454012">
    <property type="protein sequence ID" value="ODV97177.1"/>
    <property type="molecule type" value="Genomic_DNA"/>
</dbReference>
<gene>
    <name evidence="1" type="ORF">PACTADRAFT_48926</name>
</gene>
<protein>
    <submittedName>
        <fullName evidence="1">Uncharacterized protein</fullName>
    </submittedName>
</protein>
<name>A0A1E4TZL5_PACTA</name>
<keyword evidence="2" id="KW-1185">Reference proteome</keyword>